<dbReference type="EMBL" id="UOFF01000404">
    <property type="protein sequence ID" value="VAW57494.1"/>
    <property type="molecule type" value="Genomic_DNA"/>
</dbReference>
<keyword evidence="3 7" id="KW-0808">Transferase</keyword>
<dbReference type="Gene3D" id="3.10.25.10">
    <property type="entry name" value="Formyl transferase, C-terminal domain"/>
    <property type="match status" value="1"/>
</dbReference>
<dbReference type="InterPro" id="IPR036477">
    <property type="entry name" value="Formyl_transf_N_sf"/>
</dbReference>
<gene>
    <name evidence="7" type="ORF">MNBD_GAMMA07-2634</name>
</gene>
<dbReference type="InterPro" id="IPR041711">
    <property type="entry name" value="Met-tRNA-FMT_N"/>
</dbReference>
<evidence type="ECO:0000259" key="6">
    <source>
        <dbReference type="Pfam" id="PF02911"/>
    </source>
</evidence>
<dbReference type="InterPro" id="IPR005793">
    <property type="entry name" value="Formyl_trans_C"/>
</dbReference>
<evidence type="ECO:0000313" key="7">
    <source>
        <dbReference type="EMBL" id="VAW57494.1"/>
    </source>
</evidence>
<protein>
    <recommendedName>
        <fullName evidence="2">methionyl-tRNA formyltransferase</fullName>
        <ecNumber evidence="2">2.1.2.9</ecNumber>
    </recommendedName>
</protein>
<dbReference type="EC" id="2.1.2.9" evidence="2"/>
<dbReference type="NCBIfam" id="TIGR00460">
    <property type="entry name" value="fmt"/>
    <property type="match status" value="1"/>
</dbReference>
<dbReference type="CDD" id="cd08646">
    <property type="entry name" value="FMT_core_Met-tRNA-FMT_N"/>
    <property type="match status" value="1"/>
</dbReference>
<dbReference type="InterPro" id="IPR005794">
    <property type="entry name" value="Fmt"/>
</dbReference>
<evidence type="ECO:0000256" key="2">
    <source>
        <dbReference type="ARBA" id="ARBA00012261"/>
    </source>
</evidence>
<organism evidence="7">
    <name type="scientific">hydrothermal vent metagenome</name>
    <dbReference type="NCBI Taxonomy" id="652676"/>
    <lineage>
        <taxon>unclassified sequences</taxon>
        <taxon>metagenomes</taxon>
        <taxon>ecological metagenomes</taxon>
    </lineage>
</organism>
<dbReference type="PROSITE" id="PS00373">
    <property type="entry name" value="GART"/>
    <property type="match status" value="1"/>
</dbReference>
<dbReference type="SUPFAM" id="SSF53328">
    <property type="entry name" value="Formyltransferase"/>
    <property type="match status" value="1"/>
</dbReference>
<dbReference type="InterPro" id="IPR044135">
    <property type="entry name" value="Met-tRNA-FMT_C"/>
</dbReference>
<dbReference type="FunFam" id="3.40.50.170:FF:000003">
    <property type="entry name" value="Methionyl-tRNA formyltransferase"/>
    <property type="match status" value="1"/>
</dbReference>
<reference evidence="7" key="1">
    <citation type="submission" date="2018-06" db="EMBL/GenBank/DDBJ databases">
        <authorList>
            <person name="Zhirakovskaya E."/>
        </authorList>
    </citation>
    <scope>NUCLEOTIDE SEQUENCE</scope>
</reference>
<dbReference type="PANTHER" id="PTHR11138">
    <property type="entry name" value="METHIONYL-TRNA FORMYLTRANSFERASE"/>
    <property type="match status" value="1"/>
</dbReference>
<dbReference type="SUPFAM" id="SSF50486">
    <property type="entry name" value="FMT C-terminal domain-like"/>
    <property type="match status" value="1"/>
</dbReference>
<dbReference type="GO" id="GO:0005829">
    <property type="term" value="C:cytosol"/>
    <property type="evidence" value="ECO:0007669"/>
    <property type="project" value="TreeGrafter"/>
</dbReference>
<feature type="domain" description="Formyl transferase C-terminal" evidence="6">
    <location>
        <begin position="213"/>
        <end position="313"/>
    </location>
</feature>
<dbReference type="Gene3D" id="3.40.50.170">
    <property type="entry name" value="Formyl transferase, N-terminal domain"/>
    <property type="match status" value="1"/>
</dbReference>
<dbReference type="GO" id="GO:0004479">
    <property type="term" value="F:methionyl-tRNA formyltransferase activity"/>
    <property type="evidence" value="ECO:0007669"/>
    <property type="project" value="UniProtKB-EC"/>
</dbReference>
<keyword evidence="4" id="KW-0648">Protein biosynthesis</keyword>
<evidence type="ECO:0000256" key="3">
    <source>
        <dbReference type="ARBA" id="ARBA00022679"/>
    </source>
</evidence>
<dbReference type="InterPro" id="IPR002376">
    <property type="entry name" value="Formyl_transf_N"/>
</dbReference>
<dbReference type="Pfam" id="PF00551">
    <property type="entry name" value="Formyl_trans_N"/>
    <property type="match status" value="1"/>
</dbReference>
<dbReference type="AlphaFoldDB" id="A0A3B0XMW1"/>
<evidence type="ECO:0000256" key="1">
    <source>
        <dbReference type="ARBA" id="ARBA00010699"/>
    </source>
</evidence>
<name>A0A3B0XMW1_9ZZZZ</name>
<sequence>MNLHGTEAAPLKIIFAGTPDFSVAPLKALIESQHDVVAVYTQPDRPAGRGRKLSPSPVKACALEHDIAVYQPEKLKEAENQQPLIDLKADLMVVVAYGIILPEAILNAPKLGCINIHASLLPRWRGAAPIQRAILAGDSESGITIMQMDIGLDTGDMLLKTHCHIAPNDTGSMLHDRLSIMGADALMSALPGIVTGTLQGGKQDNEMANYAHKLQKSEAVIDWNQSAKLLQRQVNAFNAWPVSQTPIEVKGKVQMLRIWRARAIEGVSDELPGYVISCNKQGIDVVTNSGLLRLLEIQMPGKKPMDVSAFANANDITGTQLG</sequence>
<dbReference type="InterPro" id="IPR037022">
    <property type="entry name" value="Formyl_trans_C_sf"/>
</dbReference>
<dbReference type="InterPro" id="IPR001555">
    <property type="entry name" value="GART_AS"/>
</dbReference>
<evidence type="ECO:0000259" key="5">
    <source>
        <dbReference type="Pfam" id="PF00551"/>
    </source>
</evidence>
<dbReference type="PANTHER" id="PTHR11138:SF5">
    <property type="entry name" value="METHIONYL-TRNA FORMYLTRANSFERASE, MITOCHONDRIAL"/>
    <property type="match status" value="1"/>
</dbReference>
<dbReference type="InterPro" id="IPR011034">
    <property type="entry name" value="Formyl_transferase-like_C_sf"/>
</dbReference>
<evidence type="ECO:0000256" key="4">
    <source>
        <dbReference type="ARBA" id="ARBA00022917"/>
    </source>
</evidence>
<dbReference type="FunFam" id="3.40.50.12230:FF:000001">
    <property type="entry name" value="Methionyl-tRNA formyltransferase"/>
    <property type="match status" value="1"/>
</dbReference>
<comment type="similarity">
    <text evidence="1">Belongs to the Fmt family.</text>
</comment>
<feature type="domain" description="Formyl transferase N-terminal" evidence="5">
    <location>
        <begin position="12"/>
        <end position="189"/>
    </location>
</feature>
<dbReference type="HAMAP" id="MF_00182">
    <property type="entry name" value="Formyl_trans"/>
    <property type="match status" value="1"/>
</dbReference>
<accession>A0A3B0XMW1</accession>
<dbReference type="Pfam" id="PF02911">
    <property type="entry name" value="Formyl_trans_C"/>
    <property type="match status" value="1"/>
</dbReference>
<dbReference type="CDD" id="cd08704">
    <property type="entry name" value="Met_tRNA_FMT_C"/>
    <property type="match status" value="1"/>
</dbReference>
<proteinExistence type="inferred from homology"/>